<dbReference type="Proteomes" id="UP001139646">
    <property type="component" value="Unassembled WGS sequence"/>
</dbReference>
<gene>
    <name evidence="1" type="ORF">L3081_08935</name>
</gene>
<proteinExistence type="predicted"/>
<evidence type="ECO:0000313" key="1">
    <source>
        <dbReference type="EMBL" id="MCI2283494.1"/>
    </source>
</evidence>
<dbReference type="EMBL" id="JAKKSL010000001">
    <property type="protein sequence ID" value="MCI2283494.1"/>
    <property type="molecule type" value="Genomic_DNA"/>
</dbReference>
<name>A0ABS9X012_9GAMM</name>
<organism evidence="1 2">
    <name type="scientific">Colwellia maritima</name>
    <dbReference type="NCBI Taxonomy" id="2912588"/>
    <lineage>
        <taxon>Bacteria</taxon>
        <taxon>Pseudomonadati</taxon>
        <taxon>Pseudomonadota</taxon>
        <taxon>Gammaproteobacteria</taxon>
        <taxon>Alteromonadales</taxon>
        <taxon>Colwelliaceae</taxon>
        <taxon>Colwellia</taxon>
    </lineage>
</organism>
<comment type="caution">
    <text evidence="1">The sequence shown here is derived from an EMBL/GenBank/DDBJ whole genome shotgun (WGS) entry which is preliminary data.</text>
</comment>
<keyword evidence="2" id="KW-1185">Reference proteome</keyword>
<dbReference type="RefSeq" id="WP_242285008.1">
    <property type="nucleotide sequence ID" value="NZ_JAKKSL010000001.1"/>
</dbReference>
<dbReference type="InterPro" id="IPR010890">
    <property type="entry name" value="PriC"/>
</dbReference>
<protein>
    <submittedName>
        <fullName evidence="1">Primosomal replication protein</fullName>
    </submittedName>
</protein>
<dbReference type="InterPro" id="IPR038338">
    <property type="entry name" value="PriC_sf"/>
</dbReference>
<sequence>MNSIERLSLLLKTLDAKAKEIDKQNMQHKAHRLIENNNLFSSTLFASQSDQFGPYIKEVSRRIAEFSRLAKANKIDLSKILLQQIEQQLSAISNALLSNSVMHQAAKLSFDANNKVRIKKAKIKQTNKYSDMTKSIMLSSHQLYTKLAEHHEFERRLMDMVAEREITRLQCKQHESEKVSSEVLALHQRLGRCRKAISAIERDIELAEKR</sequence>
<evidence type="ECO:0000313" key="2">
    <source>
        <dbReference type="Proteomes" id="UP001139646"/>
    </source>
</evidence>
<dbReference type="Gene3D" id="1.20.1270.340">
    <property type="match status" value="1"/>
</dbReference>
<reference evidence="1" key="1">
    <citation type="submission" date="2022-01" db="EMBL/GenBank/DDBJ databases">
        <title>Colwellia maritima, isolated from seawater.</title>
        <authorList>
            <person name="Kristyanto S."/>
            <person name="Jung J."/>
            <person name="Jeon C.O."/>
        </authorList>
    </citation>
    <scope>NUCLEOTIDE SEQUENCE</scope>
    <source>
        <strain evidence="1">MSW7</strain>
    </source>
</reference>
<accession>A0ABS9X012</accession>
<dbReference type="Pfam" id="PF07445">
    <property type="entry name" value="PriC"/>
    <property type="match status" value="1"/>
</dbReference>